<dbReference type="AlphaFoldDB" id="A0A8J3L0D2"/>
<dbReference type="EMBL" id="BONI01000014">
    <property type="protein sequence ID" value="GIG05425.1"/>
    <property type="molecule type" value="Genomic_DNA"/>
</dbReference>
<proteinExistence type="predicted"/>
<dbReference type="InterPro" id="IPR045450">
    <property type="entry name" value="VMAP_C"/>
</dbReference>
<organism evidence="3 4">
    <name type="scientific">Catellatospora coxensis</name>
    <dbReference type="NCBI Taxonomy" id="310354"/>
    <lineage>
        <taxon>Bacteria</taxon>
        <taxon>Bacillati</taxon>
        <taxon>Actinomycetota</taxon>
        <taxon>Actinomycetes</taxon>
        <taxon>Micromonosporales</taxon>
        <taxon>Micromonosporaceae</taxon>
        <taxon>Catellatospora</taxon>
    </lineage>
</organism>
<evidence type="ECO:0000256" key="1">
    <source>
        <dbReference type="SAM" id="MobiDB-lite"/>
    </source>
</evidence>
<dbReference type="RefSeq" id="WP_203691730.1">
    <property type="nucleotide sequence ID" value="NZ_BAAALC010000021.1"/>
</dbReference>
<evidence type="ECO:0000313" key="4">
    <source>
        <dbReference type="Proteomes" id="UP000630887"/>
    </source>
</evidence>
<comment type="caution">
    <text evidence="3">The sequence shown here is derived from an EMBL/GenBank/DDBJ whole genome shotgun (WGS) entry which is preliminary data.</text>
</comment>
<gene>
    <name evidence="3" type="ORF">Cco03nite_21250</name>
</gene>
<sequence>MEAERTGADVTTSGTQGQQIGSNNTQFIIYHGPAEAKDSDGREHTSSVLAELLLPAEREALHRHLDLLDPPPTAVDLDRILDRTFDGLVPLNLDPAVGATALSESLEAMAFDEGMPPLLVFVACLARERRGAGSVVYPWIRQVARRLRIPADRVRTLLTPVPPADPSARPARLLIRVDPHPLDDQLYRLHAWWSWQDGGTTPYPVNGVLGPDDVRPRGEELLRRLSAMLVDSGPVMVTVEFLLPWSLLDQPVESWSVGAGPYEPLGLVHPVVVRSLDRLADAHAHPQWWARWHRLRAGGVSHREMADWVDWPQPVPHDEWATHLAGLLLREELVCLGLAQPYQVGGRDRPDALVLAVRAGLPAVLWARAPHALTGLQAVVTDLCSADALNELPAVVRRLRIEAVASGRSVTEFVLMWDDPSGLPEPPSMLIAPYAREE</sequence>
<protein>
    <recommendedName>
        <fullName evidence="2">vWA-MoxR associated protein C-terminal domain-containing protein</fullName>
    </recommendedName>
</protein>
<keyword evidence="4" id="KW-1185">Reference proteome</keyword>
<name>A0A8J3L0D2_9ACTN</name>
<accession>A0A8J3L0D2</accession>
<reference evidence="3 4" key="1">
    <citation type="submission" date="2021-01" db="EMBL/GenBank/DDBJ databases">
        <title>Whole genome shotgun sequence of Catellatospora coxensis NBRC 107359.</title>
        <authorList>
            <person name="Komaki H."/>
            <person name="Tamura T."/>
        </authorList>
    </citation>
    <scope>NUCLEOTIDE SEQUENCE [LARGE SCALE GENOMIC DNA]</scope>
    <source>
        <strain evidence="3 4">NBRC 107359</strain>
    </source>
</reference>
<dbReference type="Pfam" id="PF20028">
    <property type="entry name" value="VMAP-C"/>
    <property type="match status" value="1"/>
</dbReference>
<evidence type="ECO:0000313" key="3">
    <source>
        <dbReference type="EMBL" id="GIG05425.1"/>
    </source>
</evidence>
<feature type="region of interest" description="Disordered" evidence="1">
    <location>
        <begin position="1"/>
        <end position="20"/>
    </location>
</feature>
<feature type="compositionally biased region" description="Polar residues" evidence="1">
    <location>
        <begin position="9"/>
        <end position="20"/>
    </location>
</feature>
<dbReference type="Proteomes" id="UP000630887">
    <property type="component" value="Unassembled WGS sequence"/>
</dbReference>
<evidence type="ECO:0000259" key="2">
    <source>
        <dbReference type="Pfam" id="PF20028"/>
    </source>
</evidence>
<feature type="domain" description="vWA-MoxR associated protein C-terminal" evidence="2">
    <location>
        <begin position="186"/>
        <end position="420"/>
    </location>
</feature>